<accession>A0A0D7A9L8</accession>
<dbReference type="Proteomes" id="UP000054144">
    <property type="component" value="Unassembled WGS sequence"/>
</dbReference>
<evidence type="ECO:0000313" key="2">
    <source>
        <dbReference type="Proteomes" id="UP000054144"/>
    </source>
</evidence>
<sequence>MSKAYAFRASDGSLPAFKLHTIRGTSWIGFNHWMTQLLEEFDEDWANDAWKYLSNRRVELHGLLPFLLAHDERIYPCPMERDSMALGFAPVYVSSAPNLPNMHKIPWYIETDVMTPPADFPSSTTLHPDGSVSIVFSVILFWKNDISFLRDVCRALKDYYPKTLTHLPIPPMRFEYEDLERTYSSTTDIETIVANVKLYACGLAGWLRWSQAVEPGCLNTSSLPHELLKRVESFMKEIDVYLCRGFLVRLPEDWFAMNIPFWIRSKVGFIYPWTEKEKENPCFLRLDPLFLEACDKNDTYYDQNMYIDRLDSYSPFLEQLPADSDRFVAADQFSTDLPIYWYFQDFEFWRPRRIVNTLESQIFQENYVVLDAIAEVLQSTGLFRNSLYASRFMRYRALSPTLRQASKSRVGTISAILAEDVGRSSIEHDLLVVREVLRRDCGPEYRDRYWNIYGDRITLDNIFEIDCRKSAEIKAMANTMQIDTPLDYESVKPTRNPDNQPDSPGLSLIARIAQDVEVEDLRMSLSNELIGSRDQNIQFVVQSIAKETRESEGRITPSWSSANLENATLWCPDPHSENLLRIISAISKKEESLAYVLTVGMKLGLRFQLAYDSTALIRIEEEWRLDRADQEEGRHHPDAEEPELPNTAARNWLATWIARLEGMFLREEASIAVTSGGPISWIARNLARGRSLTKEWFQGPTSRIALSQGGIYQKTFPNGPRVRHNWLKEVEEDIWLGRLRSEGGNMGSEIVCSVFPFNELFDCANMPTALWTPAHDKFMETRWEQIQKTMQGQKISGFRTLVSAGSWVTMLRRFKHSIESNKQGVLLRSVKFFTSSQIEELTSPFIEKNKLKRWHGRKIRELAEDIGRI</sequence>
<organism evidence="1 2">
    <name type="scientific">Fistulina hepatica ATCC 64428</name>
    <dbReference type="NCBI Taxonomy" id="1128425"/>
    <lineage>
        <taxon>Eukaryota</taxon>
        <taxon>Fungi</taxon>
        <taxon>Dikarya</taxon>
        <taxon>Basidiomycota</taxon>
        <taxon>Agaricomycotina</taxon>
        <taxon>Agaricomycetes</taxon>
        <taxon>Agaricomycetidae</taxon>
        <taxon>Agaricales</taxon>
        <taxon>Fistulinaceae</taxon>
        <taxon>Fistulina</taxon>
    </lineage>
</organism>
<dbReference type="AlphaFoldDB" id="A0A0D7A9L8"/>
<evidence type="ECO:0000313" key="1">
    <source>
        <dbReference type="EMBL" id="KIY47360.1"/>
    </source>
</evidence>
<protein>
    <submittedName>
        <fullName evidence="1">Uncharacterized protein</fullName>
    </submittedName>
</protein>
<reference evidence="1 2" key="1">
    <citation type="journal article" date="2015" name="Fungal Genet. Biol.">
        <title>Evolution of novel wood decay mechanisms in Agaricales revealed by the genome sequences of Fistulina hepatica and Cylindrobasidium torrendii.</title>
        <authorList>
            <person name="Floudas D."/>
            <person name="Held B.W."/>
            <person name="Riley R."/>
            <person name="Nagy L.G."/>
            <person name="Koehler G."/>
            <person name="Ransdell A.S."/>
            <person name="Younus H."/>
            <person name="Chow J."/>
            <person name="Chiniquy J."/>
            <person name="Lipzen A."/>
            <person name="Tritt A."/>
            <person name="Sun H."/>
            <person name="Haridas S."/>
            <person name="LaButti K."/>
            <person name="Ohm R.A."/>
            <person name="Kues U."/>
            <person name="Blanchette R.A."/>
            <person name="Grigoriev I.V."/>
            <person name="Minto R.E."/>
            <person name="Hibbett D.S."/>
        </authorList>
    </citation>
    <scope>NUCLEOTIDE SEQUENCE [LARGE SCALE GENOMIC DNA]</scope>
    <source>
        <strain evidence="1 2">ATCC 64428</strain>
    </source>
</reference>
<name>A0A0D7A9L8_9AGAR</name>
<gene>
    <name evidence="1" type="ORF">FISHEDRAFT_59648</name>
</gene>
<dbReference type="EMBL" id="KN881942">
    <property type="protein sequence ID" value="KIY47360.1"/>
    <property type="molecule type" value="Genomic_DNA"/>
</dbReference>
<keyword evidence="2" id="KW-1185">Reference proteome</keyword>
<proteinExistence type="predicted"/>